<organism evidence="2 3">
    <name type="scientific">Seminibacterium arietis</name>
    <dbReference type="NCBI Taxonomy" id="1173502"/>
    <lineage>
        <taxon>Bacteria</taxon>
        <taxon>Pseudomonadati</taxon>
        <taxon>Pseudomonadota</taxon>
        <taxon>Gammaproteobacteria</taxon>
        <taxon>Pasteurellales</taxon>
        <taxon>Pasteurellaceae</taxon>
        <taxon>Seminibacterium</taxon>
    </lineage>
</organism>
<gene>
    <name evidence="2" type="ORF">ACFQ02_04765</name>
</gene>
<dbReference type="EMBL" id="JBHTJN010000009">
    <property type="protein sequence ID" value="MFD0966165.1"/>
    <property type="molecule type" value="Genomic_DNA"/>
</dbReference>
<dbReference type="CDD" id="cd00761">
    <property type="entry name" value="Glyco_tranf_GTA_type"/>
    <property type="match status" value="1"/>
</dbReference>
<dbReference type="PANTHER" id="PTHR43685:SF10">
    <property type="entry name" value="LACTO-N-NEOTETRAOSE BIOSYNTHESIS GLYCOSYL TRANSFERASE LGTA"/>
    <property type="match status" value="1"/>
</dbReference>
<dbReference type="InterPro" id="IPR029044">
    <property type="entry name" value="Nucleotide-diphossugar_trans"/>
</dbReference>
<dbReference type="PANTHER" id="PTHR43685">
    <property type="entry name" value="GLYCOSYLTRANSFERASE"/>
    <property type="match status" value="1"/>
</dbReference>
<reference evidence="3" key="1">
    <citation type="journal article" date="2019" name="Int. J. Syst. Evol. Microbiol.">
        <title>The Global Catalogue of Microorganisms (GCM) 10K type strain sequencing project: providing services to taxonomists for standard genome sequencing and annotation.</title>
        <authorList>
            <consortium name="The Broad Institute Genomics Platform"/>
            <consortium name="The Broad Institute Genome Sequencing Center for Infectious Disease"/>
            <person name="Wu L."/>
            <person name="Ma J."/>
        </authorList>
    </citation>
    <scope>NUCLEOTIDE SEQUENCE [LARGE SCALE GENOMIC DNA]</scope>
    <source>
        <strain evidence="3">CCUG 61707</strain>
    </source>
</reference>
<dbReference type="SUPFAM" id="SSF53448">
    <property type="entry name" value="Nucleotide-diphospho-sugar transferases"/>
    <property type="match status" value="1"/>
</dbReference>
<comment type="caution">
    <text evidence="2">The sequence shown here is derived from an EMBL/GenBank/DDBJ whole genome shotgun (WGS) entry which is preliminary data.</text>
</comment>
<feature type="domain" description="Glycosyltransferase 2-like" evidence="1">
    <location>
        <begin position="6"/>
        <end position="136"/>
    </location>
</feature>
<evidence type="ECO:0000313" key="3">
    <source>
        <dbReference type="Proteomes" id="UP001596996"/>
    </source>
</evidence>
<proteinExistence type="predicted"/>
<evidence type="ECO:0000313" key="2">
    <source>
        <dbReference type="EMBL" id="MFD0966165.1"/>
    </source>
</evidence>
<dbReference type="InterPro" id="IPR001173">
    <property type="entry name" value="Glyco_trans_2-like"/>
</dbReference>
<dbReference type="RefSeq" id="WP_380819982.1">
    <property type="nucleotide sequence ID" value="NZ_JBHTJN010000009.1"/>
</dbReference>
<keyword evidence="3" id="KW-1185">Reference proteome</keyword>
<dbReference type="Proteomes" id="UP001596996">
    <property type="component" value="Unassembled WGS sequence"/>
</dbReference>
<dbReference type="Gene3D" id="3.90.550.10">
    <property type="entry name" value="Spore Coat Polysaccharide Biosynthesis Protein SpsA, Chain A"/>
    <property type="match status" value="1"/>
</dbReference>
<sequence length="194" mass="22324">MSNLVSVLISAYNAEKFIEQSIRSVMLQSYHHIEIIIVNDGSTDNTGKILTQLSNKDTRIIIIENKNNIGFIKSLNKGLTYCKGKYIARTDADDVTEPFWIQTIIEKMEKEPDLLAVGGFITVWHSDNQLGHLGNYTHNGQIFKSCLNHNEIIRGLPFNNVMHHNTMIIKSDVFNKYHLHYDELYPHAEDYKQC</sequence>
<name>A0ABW3I972_9PAST</name>
<accession>A0ABW3I972</accession>
<protein>
    <submittedName>
        <fullName evidence="2">Glycosyltransferase family 2 protein</fullName>
    </submittedName>
</protein>
<evidence type="ECO:0000259" key="1">
    <source>
        <dbReference type="Pfam" id="PF00535"/>
    </source>
</evidence>
<dbReference type="Pfam" id="PF00535">
    <property type="entry name" value="Glycos_transf_2"/>
    <property type="match status" value="1"/>
</dbReference>
<dbReference type="InterPro" id="IPR050834">
    <property type="entry name" value="Glycosyltransf_2"/>
</dbReference>